<dbReference type="InterPro" id="IPR001810">
    <property type="entry name" value="F-box_dom"/>
</dbReference>
<name>A0A1B8AI79_FUSPO</name>
<dbReference type="Proteomes" id="UP000091967">
    <property type="component" value="Unassembled WGS sequence"/>
</dbReference>
<dbReference type="Pfam" id="PF00646">
    <property type="entry name" value="F-box"/>
    <property type="match status" value="1"/>
</dbReference>
<dbReference type="STRING" id="36050.A0A1B8AI79"/>
<dbReference type="SUPFAM" id="SSF81383">
    <property type="entry name" value="F-box domain"/>
    <property type="match status" value="1"/>
</dbReference>
<accession>A0A1B8AI79</accession>
<dbReference type="PROSITE" id="PS50181">
    <property type="entry name" value="FBOX"/>
    <property type="match status" value="1"/>
</dbReference>
<evidence type="ECO:0000259" key="1">
    <source>
        <dbReference type="PROSITE" id="PS50181"/>
    </source>
</evidence>
<dbReference type="InterPro" id="IPR036047">
    <property type="entry name" value="F-box-like_dom_sf"/>
</dbReference>
<comment type="caution">
    <text evidence="2">The sequence shown here is derived from an EMBL/GenBank/DDBJ whole genome shotgun (WGS) entry which is preliminary data.</text>
</comment>
<sequence length="528" mass="60426">MAAPDHKTPVHLLLELPNELFNDILDRLPNRDIKSLRLTCRYLGSRVPLRLDRVFISANPLNVKVFLAVASHEVFRRQVKEIIWDDATFFPVLTQDDYDTDLGYTSDENEIHKNPKTYQFKGKISGRFVRKCKEEIYNVKSRLIDKGRDNEQQRQLDNLMPTREAFAYYNRLVQQQDNVIESGADEQAFRYVLQESRFPHLEKVTVTPATHGFLFFPLYDTPMIRAFPYGFVYPIPGGWNCAGDVNSVVPQPAESWNDEAGKRKWRGFCIVSRLLADPKIPHNISQLSIDNHKLGAGINGLVFDQFTEEYNNLCRTLERPGLKSFTLSLLMESDWDAANRNFLKKGRLRSLIAGAHALEEITLQSDYTINMFWNAPAVDSLFDIFPIDQWSTVGRLRHFGLSGIQVKQDDLISLLGKLQPTLQSIELSFLSVIEGTGGYAGILADIRDKLGWRHRPIDKRIRVRFLVSDNQTNTGRYSCFDKGVNDYIYGDGPPPFDVDGIGGGFRMAEFGSVMEYDEFDPDFARPYL</sequence>
<gene>
    <name evidence="2" type="ORF">FPOA_11912</name>
</gene>
<evidence type="ECO:0000313" key="2">
    <source>
        <dbReference type="EMBL" id="OBS20190.1"/>
    </source>
</evidence>
<dbReference type="OMA" id="CWEAPAL"/>
<protein>
    <recommendedName>
        <fullName evidence="1">F-box domain-containing protein</fullName>
    </recommendedName>
</protein>
<feature type="domain" description="F-box" evidence="1">
    <location>
        <begin position="10"/>
        <end position="58"/>
    </location>
</feature>
<keyword evidence="3" id="KW-1185">Reference proteome</keyword>
<dbReference type="AlphaFoldDB" id="A0A1B8AI79"/>
<evidence type="ECO:0000313" key="3">
    <source>
        <dbReference type="Proteomes" id="UP000091967"/>
    </source>
</evidence>
<dbReference type="EMBL" id="LYXU01000004">
    <property type="protein sequence ID" value="OBS20190.1"/>
    <property type="molecule type" value="Genomic_DNA"/>
</dbReference>
<organism evidence="2 3">
    <name type="scientific">Fusarium poae</name>
    <dbReference type="NCBI Taxonomy" id="36050"/>
    <lineage>
        <taxon>Eukaryota</taxon>
        <taxon>Fungi</taxon>
        <taxon>Dikarya</taxon>
        <taxon>Ascomycota</taxon>
        <taxon>Pezizomycotina</taxon>
        <taxon>Sordariomycetes</taxon>
        <taxon>Hypocreomycetidae</taxon>
        <taxon>Hypocreales</taxon>
        <taxon>Nectriaceae</taxon>
        <taxon>Fusarium</taxon>
    </lineage>
</organism>
<proteinExistence type="predicted"/>
<reference evidence="2 3" key="1">
    <citation type="submission" date="2016-06" db="EMBL/GenBank/DDBJ databases">
        <title>Living apart together: crosstalk between the core and supernumerary genomes in a fungal plant pathogen.</title>
        <authorList>
            <person name="Vanheule A."/>
            <person name="Audenaert K."/>
            <person name="Warris S."/>
            <person name="Van De Geest H."/>
            <person name="Schijlen E."/>
            <person name="Hofte M."/>
            <person name="De Saeger S."/>
            <person name="Haesaert G."/>
            <person name="Waalwijk C."/>
            <person name="Van Der Lee T."/>
        </authorList>
    </citation>
    <scope>NUCLEOTIDE SEQUENCE [LARGE SCALE GENOMIC DNA]</scope>
    <source>
        <strain evidence="2 3">2516</strain>
    </source>
</reference>
<dbReference type="OrthoDB" id="5422579at2759"/>